<reference evidence="1 2" key="1">
    <citation type="submission" date="2019-01" db="EMBL/GenBank/DDBJ databases">
        <title>Hymenobacter humicola sp. nov., isolated from soils in Antarctica.</title>
        <authorList>
            <person name="Sedlacek I."/>
            <person name="Holochova P."/>
            <person name="Kralova S."/>
            <person name="Pantucek R."/>
            <person name="Stankova E."/>
            <person name="Vrbovska V."/>
            <person name="Kristofova L."/>
            <person name="Svec P."/>
            <person name="Busse H.-J."/>
        </authorList>
    </citation>
    <scope>NUCLEOTIDE SEQUENCE [LARGE SCALE GENOMIC DNA]</scope>
    <source>
        <strain evidence="1 2">CCM 8852</strain>
    </source>
</reference>
<protein>
    <recommendedName>
        <fullName evidence="3">Macroglobulin domain-containing protein</fullName>
    </recommendedName>
</protein>
<keyword evidence="2" id="KW-1185">Reference proteome</keyword>
<evidence type="ECO:0000313" key="1">
    <source>
        <dbReference type="EMBL" id="RIY10009.1"/>
    </source>
</evidence>
<comment type="caution">
    <text evidence="1">The sequence shown here is derived from an EMBL/GenBank/DDBJ whole genome shotgun (WGS) entry which is preliminary data.</text>
</comment>
<dbReference type="AlphaFoldDB" id="A0A418QXZ3"/>
<dbReference type="Proteomes" id="UP000284250">
    <property type="component" value="Unassembled WGS sequence"/>
</dbReference>
<evidence type="ECO:0008006" key="3">
    <source>
        <dbReference type="Google" id="ProtNLM"/>
    </source>
</evidence>
<name>A0A418QXZ3_9BACT</name>
<gene>
    <name evidence="1" type="ORF">D0T11_10695</name>
</gene>
<sequence>MLVGLLVAGLGLLLPGRVAAQPGPLQGLTRQFSQYARLHPYERLFLHLDRPLYLSGETAWFTVYAVGGPSLGPLALSSVAYVEVLDAGQQPVLQTQVALTNTRGQGTLTLPASLASGNYTVRAYTRWMQNEGPEAYFHQSITLLNTSVASGRPLAQDSTGPNVQFFPEGGTLVRGLRSRVAFQLTGLPGPGSSAQGQVLDEQGTTVATFSARRGGMGSFLLTPTTAGNRYTAILSHPRLPRPVVRRLPSVAENGYVLRVADSGPAQVTLTVQATPDQDQTVLLLVHARHQAALAQPLRLTSGSATLTLAKSQLPEGVSHFTLFTTAHQPLCDRLFFQRPRQRLALDARPDKSGYTPREKVRLQLTASSPTGTTTPPAALSVAVYRLDSLNADAPPTIDHYLGLTSELRGTVDNPAYYFTATGPEVAEATEDLLLTQGWSRFGWDAVFAPAPAPPAFLPEPYGPVVRAKLTRAGTDQPYPDLLTYLSVPGRLVRLYNARSNAAGIVQFETPDVFGSPTVVLQTDPRQDSTCQITLLSPFSARFAPLAAPPFALVPRFEQAYARRHLQTRVQALYANRQQLPYLAATPDSTPFYGRPGESYLLDRYTRFKVLEEVLREYVQEVAVRIRPDGFHLKVVDKLNSTVFTENPMVLLDGVPVFNMNKVMALNPLKIRRLDVIDSRYVHGGATYSGLVSLSTYEGNLEGFALDPRVLIQEYEGRQQQREFYSPRYETPQQKQSRRPDFRELLYWNPQVTTTTADGAGQTLEFYTGDQPGRYRVVVQGLAATGAAGSTSCTFEVAPNL</sequence>
<dbReference type="EMBL" id="QYCN01000014">
    <property type="protein sequence ID" value="RIY10009.1"/>
    <property type="molecule type" value="Genomic_DNA"/>
</dbReference>
<evidence type="ECO:0000313" key="2">
    <source>
        <dbReference type="Proteomes" id="UP000284250"/>
    </source>
</evidence>
<dbReference type="Gene3D" id="2.60.40.1930">
    <property type="match status" value="1"/>
</dbReference>
<accession>A0A418QXZ3</accession>
<organism evidence="1 2">
    <name type="scientific">Hymenobacter rubripertinctus</name>
    <dbReference type="NCBI Taxonomy" id="2029981"/>
    <lineage>
        <taxon>Bacteria</taxon>
        <taxon>Pseudomonadati</taxon>
        <taxon>Bacteroidota</taxon>
        <taxon>Cytophagia</taxon>
        <taxon>Cytophagales</taxon>
        <taxon>Hymenobacteraceae</taxon>
        <taxon>Hymenobacter</taxon>
    </lineage>
</organism>
<proteinExistence type="predicted"/>